<dbReference type="RefSeq" id="WP_323275037.1">
    <property type="nucleotide sequence ID" value="NZ_JAYGHT010000034.1"/>
</dbReference>
<feature type="region of interest" description="Disordered" evidence="1">
    <location>
        <begin position="1"/>
        <end position="67"/>
    </location>
</feature>
<proteinExistence type="predicted"/>
<dbReference type="EMBL" id="JAYGHT010000034">
    <property type="protein sequence ID" value="MEA5519491.1"/>
    <property type="molecule type" value="Genomic_DNA"/>
</dbReference>
<dbReference type="Proteomes" id="UP001301728">
    <property type="component" value="Unassembled WGS sequence"/>
</dbReference>
<organism evidence="2 3">
    <name type="scientific">Limnoraphis robusta CCNP1315</name>
    <dbReference type="NCBI Taxonomy" id="3110306"/>
    <lineage>
        <taxon>Bacteria</taxon>
        <taxon>Bacillati</taxon>
        <taxon>Cyanobacteriota</taxon>
        <taxon>Cyanophyceae</taxon>
        <taxon>Oscillatoriophycideae</taxon>
        <taxon>Oscillatoriales</taxon>
        <taxon>Sirenicapillariaceae</taxon>
        <taxon>Limnoraphis</taxon>
    </lineage>
</organism>
<gene>
    <name evidence="2" type="ORF">VB854_11095</name>
</gene>
<evidence type="ECO:0000313" key="3">
    <source>
        <dbReference type="Proteomes" id="UP001301728"/>
    </source>
</evidence>
<accession>A0ABU5TX58</accession>
<comment type="caution">
    <text evidence="2">The sequence shown here is derived from an EMBL/GenBank/DDBJ whole genome shotgun (WGS) entry which is preliminary data.</text>
</comment>
<evidence type="ECO:0000256" key="1">
    <source>
        <dbReference type="SAM" id="MobiDB-lite"/>
    </source>
</evidence>
<reference evidence="2 3" key="1">
    <citation type="submission" date="2023-12" db="EMBL/GenBank/DDBJ databases">
        <title>Baltic Sea Cyanobacteria.</title>
        <authorList>
            <person name="Delbaje E."/>
            <person name="Fewer D.P."/>
            <person name="Shishido T.K."/>
        </authorList>
    </citation>
    <scope>NUCLEOTIDE SEQUENCE [LARGE SCALE GENOMIC DNA]</scope>
    <source>
        <strain evidence="2 3">CCNP 1315</strain>
    </source>
</reference>
<name>A0ABU5TX58_9CYAN</name>
<feature type="compositionally biased region" description="Basic and acidic residues" evidence="1">
    <location>
        <begin position="42"/>
        <end position="67"/>
    </location>
</feature>
<keyword evidence="3" id="KW-1185">Reference proteome</keyword>
<protein>
    <submittedName>
        <fullName evidence="2">Uncharacterized protein</fullName>
    </submittedName>
</protein>
<sequence>MNEEKKSVPEDQNIEETSQSRGDPGRDRGPTKPTPEPLENPGKVDRDKTSDKNIEADDPGRTDRGSR</sequence>
<evidence type="ECO:0000313" key="2">
    <source>
        <dbReference type="EMBL" id="MEA5519491.1"/>
    </source>
</evidence>